<evidence type="ECO:0000313" key="2">
    <source>
        <dbReference type="Proteomes" id="UP000663760"/>
    </source>
</evidence>
<accession>A0A7I8KZJ6</accession>
<name>A0A7I8KZJ6_SPIIN</name>
<dbReference type="EMBL" id="LR746273">
    <property type="protein sequence ID" value="CAA7403247.1"/>
    <property type="molecule type" value="Genomic_DNA"/>
</dbReference>
<proteinExistence type="predicted"/>
<organism evidence="1 2">
    <name type="scientific">Spirodela intermedia</name>
    <name type="common">Intermediate duckweed</name>
    <dbReference type="NCBI Taxonomy" id="51605"/>
    <lineage>
        <taxon>Eukaryota</taxon>
        <taxon>Viridiplantae</taxon>
        <taxon>Streptophyta</taxon>
        <taxon>Embryophyta</taxon>
        <taxon>Tracheophyta</taxon>
        <taxon>Spermatophyta</taxon>
        <taxon>Magnoliopsida</taxon>
        <taxon>Liliopsida</taxon>
        <taxon>Araceae</taxon>
        <taxon>Lemnoideae</taxon>
        <taxon>Spirodela</taxon>
    </lineage>
</organism>
<evidence type="ECO:0000313" key="1">
    <source>
        <dbReference type="EMBL" id="CAA7403247.1"/>
    </source>
</evidence>
<sequence>MDDFNIILCIDFVVKSKVRIFFHYNNLIIYRGD</sequence>
<dbReference type="AlphaFoldDB" id="A0A7I8KZJ6"/>
<reference evidence="1" key="1">
    <citation type="submission" date="2020-02" db="EMBL/GenBank/DDBJ databases">
        <authorList>
            <person name="Scholz U."/>
            <person name="Mascher M."/>
            <person name="Fiebig A."/>
        </authorList>
    </citation>
    <scope>NUCLEOTIDE SEQUENCE</scope>
</reference>
<protein>
    <submittedName>
        <fullName evidence="1">Uncharacterized protein</fullName>
    </submittedName>
</protein>
<dbReference type="Proteomes" id="UP000663760">
    <property type="component" value="Chromosome 10"/>
</dbReference>
<gene>
    <name evidence="1" type="ORF">SI8410_10013925</name>
</gene>
<dbReference type="OrthoDB" id="1939491at2759"/>
<keyword evidence="2" id="KW-1185">Reference proteome</keyword>